<evidence type="ECO:0000313" key="2">
    <source>
        <dbReference type="EMBL" id="SVD24058.1"/>
    </source>
</evidence>
<feature type="non-terminal residue" evidence="2">
    <location>
        <position position="300"/>
    </location>
</feature>
<name>A0A382TRH3_9ZZZZ</name>
<feature type="non-terminal residue" evidence="2">
    <location>
        <position position="1"/>
    </location>
</feature>
<feature type="region of interest" description="Disordered" evidence="1">
    <location>
        <begin position="27"/>
        <end position="46"/>
    </location>
</feature>
<protein>
    <submittedName>
        <fullName evidence="2">Uncharacterized protein</fullName>
    </submittedName>
</protein>
<sequence length="300" mass="34265">TLDYALWEEVGSKASLVNREQGKFLADRDRGTSSSSDYFTKEGRDRSANDSTKVYDFVSLSRSFDPWIDELRLNRTNLLADIEDKIVGMKGAQVYFHGVGEDWLELDWNTLARVIGAATANIGSSEGWWRVRGSDAHRSLQFWGQLDRDIPRVSDGMGIPESKWENISGFFRERNFDPNSEILRAFSHRPSAPFWKVGDDAGVRYYPNPLALLHRRRLQDLYGSQIEWEGDVVEEVSKFHGKLTMKLVNRAMVSLSRGDIVDFAIRIHGVCAFHVMRTVVTQQKIGLHLISNLAIRKQTR</sequence>
<dbReference type="EMBL" id="UINC01138239">
    <property type="protein sequence ID" value="SVD24058.1"/>
    <property type="molecule type" value="Genomic_DNA"/>
</dbReference>
<reference evidence="2" key="1">
    <citation type="submission" date="2018-05" db="EMBL/GenBank/DDBJ databases">
        <authorList>
            <person name="Lanie J.A."/>
            <person name="Ng W.-L."/>
            <person name="Kazmierczak K.M."/>
            <person name="Andrzejewski T.M."/>
            <person name="Davidsen T.M."/>
            <person name="Wayne K.J."/>
            <person name="Tettelin H."/>
            <person name="Glass J.I."/>
            <person name="Rusch D."/>
            <person name="Podicherti R."/>
            <person name="Tsui H.-C.T."/>
            <person name="Winkler M.E."/>
        </authorList>
    </citation>
    <scope>NUCLEOTIDE SEQUENCE</scope>
</reference>
<organism evidence="2">
    <name type="scientific">marine metagenome</name>
    <dbReference type="NCBI Taxonomy" id="408172"/>
    <lineage>
        <taxon>unclassified sequences</taxon>
        <taxon>metagenomes</taxon>
        <taxon>ecological metagenomes</taxon>
    </lineage>
</organism>
<evidence type="ECO:0000256" key="1">
    <source>
        <dbReference type="SAM" id="MobiDB-lite"/>
    </source>
</evidence>
<gene>
    <name evidence="2" type="ORF">METZ01_LOCUS376912</name>
</gene>
<dbReference type="AlphaFoldDB" id="A0A382TRH3"/>
<accession>A0A382TRH3</accession>
<proteinExistence type="predicted"/>